<name>A0A314XR74_PRUYE</name>
<reference evidence="2 3" key="1">
    <citation type="submission" date="2018-02" db="EMBL/GenBank/DDBJ databases">
        <title>Draft genome of wild Prunus yedoensis var. nudiflora.</title>
        <authorList>
            <person name="Baek S."/>
            <person name="Kim J.-H."/>
            <person name="Choi K."/>
            <person name="Kim G.-B."/>
            <person name="Cho A."/>
            <person name="Jang H."/>
            <person name="Shin C.-H."/>
            <person name="Yu H.-J."/>
            <person name="Mun J.-H."/>
        </authorList>
    </citation>
    <scope>NUCLEOTIDE SEQUENCE [LARGE SCALE GENOMIC DNA]</scope>
    <source>
        <strain evidence="3">cv. Jeju island</strain>
        <tissue evidence="2">Leaf</tissue>
    </source>
</reference>
<dbReference type="OrthoDB" id="841678at2759"/>
<dbReference type="EMBL" id="PJQY01001978">
    <property type="protein sequence ID" value="PQP97374.1"/>
    <property type="molecule type" value="Genomic_DNA"/>
</dbReference>
<organism evidence="2 3">
    <name type="scientific">Prunus yedoensis var. nudiflora</name>
    <dbReference type="NCBI Taxonomy" id="2094558"/>
    <lineage>
        <taxon>Eukaryota</taxon>
        <taxon>Viridiplantae</taxon>
        <taxon>Streptophyta</taxon>
        <taxon>Embryophyta</taxon>
        <taxon>Tracheophyta</taxon>
        <taxon>Spermatophyta</taxon>
        <taxon>Magnoliopsida</taxon>
        <taxon>eudicotyledons</taxon>
        <taxon>Gunneridae</taxon>
        <taxon>Pentapetalae</taxon>
        <taxon>rosids</taxon>
        <taxon>fabids</taxon>
        <taxon>Rosales</taxon>
        <taxon>Rosaceae</taxon>
        <taxon>Amygdaloideae</taxon>
        <taxon>Amygdaleae</taxon>
        <taxon>Prunus</taxon>
    </lineage>
</organism>
<keyword evidence="3" id="KW-1185">Reference proteome</keyword>
<accession>A0A314XR74</accession>
<feature type="region of interest" description="Disordered" evidence="1">
    <location>
        <begin position="67"/>
        <end position="109"/>
    </location>
</feature>
<proteinExistence type="predicted"/>
<dbReference type="AlphaFoldDB" id="A0A314XR74"/>
<evidence type="ECO:0000313" key="2">
    <source>
        <dbReference type="EMBL" id="PQP97374.1"/>
    </source>
</evidence>
<dbReference type="STRING" id="2094558.A0A314XR74"/>
<comment type="caution">
    <text evidence="2">The sequence shown here is derived from an EMBL/GenBank/DDBJ whole genome shotgun (WGS) entry which is preliminary data.</text>
</comment>
<feature type="region of interest" description="Disordered" evidence="1">
    <location>
        <begin position="1"/>
        <end position="40"/>
    </location>
</feature>
<dbReference type="Proteomes" id="UP000250321">
    <property type="component" value="Unassembled WGS sequence"/>
</dbReference>
<gene>
    <name evidence="2" type="ORF">Pyn_01082</name>
</gene>
<evidence type="ECO:0000313" key="3">
    <source>
        <dbReference type="Proteomes" id="UP000250321"/>
    </source>
</evidence>
<evidence type="ECO:0000256" key="1">
    <source>
        <dbReference type="SAM" id="MobiDB-lite"/>
    </source>
</evidence>
<feature type="compositionally biased region" description="Polar residues" evidence="1">
    <location>
        <begin position="1"/>
        <end position="15"/>
    </location>
</feature>
<protein>
    <submittedName>
        <fullName evidence="2">Uncharacterized protein</fullName>
    </submittedName>
</protein>
<sequence>MENNWSRHGRNSVTPVKQRRSGYEPSDAETEIPDSPWHGGKMRINVGLEYEGTKAELDLARNISPLKQSRHSSRIEYDGPSLRTNSVVSPVRRRNSSKSPYKPRRDDEVFPLSKSERRRHVSPFQAERGEHDLNGLMTRLWAQTESNSITEGTAERRRNQTTAGDQQLLQDIDHQEKLTNKTVMTKHQLRGRGVEHQLSGENTITIVKKHGSETKASELPDEIAVRW</sequence>